<dbReference type="Pfam" id="PF02852">
    <property type="entry name" value="Pyr_redox_dim"/>
    <property type="match status" value="1"/>
</dbReference>
<comment type="cofactor">
    <cofactor evidence="1">
        <name>FAD</name>
        <dbReference type="ChEBI" id="CHEBI:57692"/>
    </cofactor>
</comment>
<keyword evidence="3 9" id="KW-0285">Flavoprotein</keyword>
<dbReference type="PRINTS" id="PR00368">
    <property type="entry name" value="FADPNR"/>
</dbReference>
<evidence type="ECO:0000259" key="10">
    <source>
        <dbReference type="PROSITE" id="PS50186"/>
    </source>
</evidence>
<feature type="domain" description="DEP" evidence="10">
    <location>
        <begin position="21"/>
        <end position="95"/>
    </location>
</feature>
<evidence type="ECO:0000313" key="11">
    <source>
        <dbReference type="EMBL" id="CDW89979.1"/>
    </source>
</evidence>
<evidence type="ECO:0000256" key="8">
    <source>
        <dbReference type="ARBA" id="ARBA00023284"/>
    </source>
</evidence>
<dbReference type="InterPro" id="IPR036390">
    <property type="entry name" value="WH_DNA-bd_sf"/>
</dbReference>
<dbReference type="Proteomes" id="UP000039865">
    <property type="component" value="Unassembled WGS sequence"/>
</dbReference>
<dbReference type="Gene3D" id="1.10.10.10">
    <property type="entry name" value="Winged helix-like DNA-binding domain superfamily/Winged helix DNA-binding domain"/>
    <property type="match status" value="1"/>
</dbReference>
<dbReference type="PROSITE" id="PS00076">
    <property type="entry name" value="PYRIDINE_REDOX_1"/>
    <property type="match status" value="1"/>
</dbReference>
<evidence type="ECO:0000256" key="6">
    <source>
        <dbReference type="ARBA" id="ARBA00023002"/>
    </source>
</evidence>
<dbReference type="PROSITE" id="PS50186">
    <property type="entry name" value="DEP"/>
    <property type="match status" value="1"/>
</dbReference>
<keyword evidence="12" id="KW-1185">Reference proteome</keyword>
<dbReference type="GO" id="GO:0035556">
    <property type="term" value="P:intracellular signal transduction"/>
    <property type="evidence" value="ECO:0007669"/>
    <property type="project" value="InterPro"/>
</dbReference>
<evidence type="ECO:0000256" key="1">
    <source>
        <dbReference type="ARBA" id="ARBA00001974"/>
    </source>
</evidence>
<dbReference type="InterPro" id="IPR023753">
    <property type="entry name" value="FAD/NAD-binding_dom"/>
</dbReference>
<dbReference type="PANTHER" id="PTHR43014:SF2">
    <property type="entry name" value="MERCURIC REDUCTASE"/>
    <property type="match status" value="1"/>
</dbReference>
<dbReference type="Gene3D" id="3.30.390.30">
    <property type="match status" value="1"/>
</dbReference>
<dbReference type="InterPro" id="IPR016156">
    <property type="entry name" value="FAD/NAD-linked_Rdtase_dimer_sf"/>
</dbReference>
<protein>
    <submittedName>
        <fullName evidence="11">Mercuric reductase</fullName>
    </submittedName>
</protein>
<dbReference type="Pfam" id="PF00610">
    <property type="entry name" value="DEP"/>
    <property type="match status" value="1"/>
</dbReference>
<evidence type="ECO:0000256" key="3">
    <source>
        <dbReference type="ARBA" id="ARBA00022630"/>
    </source>
</evidence>
<evidence type="ECO:0000256" key="9">
    <source>
        <dbReference type="RuleBase" id="RU003691"/>
    </source>
</evidence>
<dbReference type="InterPro" id="IPR036388">
    <property type="entry name" value="WH-like_DNA-bd_sf"/>
</dbReference>
<dbReference type="Gene3D" id="3.50.50.60">
    <property type="entry name" value="FAD/NAD(P)-binding domain"/>
    <property type="match status" value="2"/>
</dbReference>
<dbReference type="InParanoid" id="A0A078B6H9"/>
<keyword evidence="6 9" id="KW-0560">Oxidoreductase</keyword>
<dbReference type="OrthoDB" id="361797at2759"/>
<evidence type="ECO:0000256" key="4">
    <source>
        <dbReference type="ARBA" id="ARBA00022827"/>
    </source>
</evidence>
<dbReference type="SUPFAM" id="SSF46785">
    <property type="entry name" value="Winged helix' DNA-binding domain"/>
    <property type="match status" value="1"/>
</dbReference>
<proteinExistence type="inferred from homology"/>
<dbReference type="GO" id="GO:0050660">
    <property type="term" value="F:flavin adenine dinucleotide binding"/>
    <property type="evidence" value="ECO:0007669"/>
    <property type="project" value="TreeGrafter"/>
</dbReference>
<dbReference type="SUPFAM" id="SSF55424">
    <property type="entry name" value="FAD/NAD-linked reductases, dimerisation (C-terminal) domain"/>
    <property type="match status" value="1"/>
</dbReference>
<keyword evidence="4 9" id="KW-0274">FAD</keyword>
<dbReference type="Pfam" id="PF07992">
    <property type="entry name" value="Pyr_redox_2"/>
    <property type="match status" value="1"/>
</dbReference>
<keyword evidence="7" id="KW-1015">Disulfide bond</keyword>
<accession>A0A078B6H9</accession>
<sequence length="652" mass="72971">MEQTSQSTWSQQQIQEIADRARVAVDIKDRRHRFNTYSQCFIGRELVKWFLVNGHAKTQVEATELGQQLVEHNLIQHVSEDKPFQNEPIFYRFTAHLKDEGNTTENESWHSVLPNLNEERIEGKDLEKIVGEQTDFHQKKEGGIPEMLFDIHNCDLFDQVRPIKWVDPQQKNTYDMLVIGAGAGGLVTAAGSKGVGAKVAIIERQYMGGDCLVNGCVPSKAFLAAANVAHTVKNSSDFGIHITGDIKVDFGKVMERMRRIRAEISENDSAQRFHKFLGVDTYLGEAKFTGRNEVTVNGQKLTFQKCAIATGGRPYVPQIEGLDQIHYLTSENVFNLTQQPKTLAIIGSGPIGCELGQGFQRLGTQVHIIERSSKFLPREDPDAALLLQKQMKLDGVQFDFFANPTKIEILEDSKPFPQIQITIEQQGQVKQLIVEAVLIAAGRRPNVENMGLDVAGVDYNVEDGVRVDNFLKTSNDDVFAVGDCCSKYQFTHNSDTHARYVVRNALFYGQNDKSQIILPWCTYTEPEIAHVGKYARELELEGVKFDTYFKFMDKLDRALCEGKYGTMKIHTEAGTDKILGATLVGGSAGDMISQITSAMYNGVGLSKMGACVFPYPTYAESFKHLSDQYNRKKLAPAERSLVPGLLEVKHNQ</sequence>
<name>A0A078B6H9_STYLE</name>
<dbReference type="AlphaFoldDB" id="A0A078B6H9"/>
<organism evidence="11 12">
    <name type="scientific">Stylonychia lemnae</name>
    <name type="common">Ciliate</name>
    <dbReference type="NCBI Taxonomy" id="5949"/>
    <lineage>
        <taxon>Eukaryota</taxon>
        <taxon>Sar</taxon>
        <taxon>Alveolata</taxon>
        <taxon>Ciliophora</taxon>
        <taxon>Intramacronucleata</taxon>
        <taxon>Spirotrichea</taxon>
        <taxon>Stichotrichia</taxon>
        <taxon>Sporadotrichida</taxon>
        <taxon>Oxytrichidae</taxon>
        <taxon>Stylonychinae</taxon>
        <taxon>Stylonychia</taxon>
    </lineage>
</organism>
<dbReference type="FunFam" id="3.30.390.30:FF:000001">
    <property type="entry name" value="Dihydrolipoyl dehydrogenase"/>
    <property type="match status" value="1"/>
</dbReference>
<dbReference type="SMART" id="SM00049">
    <property type="entry name" value="DEP"/>
    <property type="match status" value="1"/>
</dbReference>
<evidence type="ECO:0000313" key="12">
    <source>
        <dbReference type="Proteomes" id="UP000039865"/>
    </source>
</evidence>
<evidence type="ECO:0000256" key="7">
    <source>
        <dbReference type="ARBA" id="ARBA00023157"/>
    </source>
</evidence>
<dbReference type="SUPFAM" id="SSF51905">
    <property type="entry name" value="FAD/NAD(P)-binding domain"/>
    <property type="match status" value="1"/>
</dbReference>
<dbReference type="InterPro" id="IPR012999">
    <property type="entry name" value="Pyr_OxRdtase_I_AS"/>
</dbReference>
<dbReference type="PRINTS" id="PR00411">
    <property type="entry name" value="PNDRDTASEI"/>
</dbReference>
<dbReference type="InterPro" id="IPR000591">
    <property type="entry name" value="DEP_dom"/>
</dbReference>
<dbReference type="GO" id="GO:0003955">
    <property type="term" value="F:NAD(P)H dehydrogenase (quinone) activity"/>
    <property type="evidence" value="ECO:0007669"/>
    <property type="project" value="TreeGrafter"/>
</dbReference>
<dbReference type="EMBL" id="CCKQ01018042">
    <property type="protein sequence ID" value="CDW89979.1"/>
    <property type="molecule type" value="Genomic_DNA"/>
</dbReference>
<dbReference type="InterPro" id="IPR004099">
    <property type="entry name" value="Pyr_nucl-diS_OxRdtase_dimer"/>
</dbReference>
<keyword evidence="5" id="KW-0521">NADP</keyword>
<dbReference type="PANTHER" id="PTHR43014">
    <property type="entry name" value="MERCURIC REDUCTASE"/>
    <property type="match status" value="1"/>
</dbReference>
<dbReference type="GO" id="GO:0016668">
    <property type="term" value="F:oxidoreductase activity, acting on a sulfur group of donors, NAD(P) as acceptor"/>
    <property type="evidence" value="ECO:0007669"/>
    <property type="project" value="InterPro"/>
</dbReference>
<dbReference type="InterPro" id="IPR036188">
    <property type="entry name" value="FAD/NAD-bd_sf"/>
</dbReference>
<dbReference type="NCBIfam" id="NF004991">
    <property type="entry name" value="PRK06370.1-3"/>
    <property type="match status" value="1"/>
</dbReference>
<gene>
    <name evidence="11" type="primary">Contig15134.g16127</name>
    <name evidence="11" type="ORF">STYLEM_19119</name>
</gene>
<dbReference type="OMA" id="TFESNYI"/>
<evidence type="ECO:0000256" key="5">
    <source>
        <dbReference type="ARBA" id="ARBA00022857"/>
    </source>
</evidence>
<reference evidence="11 12" key="1">
    <citation type="submission" date="2014-06" db="EMBL/GenBank/DDBJ databases">
        <authorList>
            <person name="Swart Estienne"/>
        </authorList>
    </citation>
    <scope>NUCLEOTIDE SEQUENCE [LARGE SCALE GENOMIC DNA]</scope>
    <source>
        <strain evidence="11 12">130c</strain>
    </source>
</reference>
<keyword evidence="8 9" id="KW-0676">Redox-active center</keyword>
<dbReference type="CDD" id="cd04371">
    <property type="entry name" value="DEP"/>
    <property type="match status" value="1"/>
</dbReference>
<comment type="similarity">
    <text evidence="2 9">Belongs to the class-I pyridine nucleotide-disulfide oxidoreductase family.</text>
</comment>
<evidence type="ECO:0000256" key="2">
    <source>
        <dbReference type="ARBA" id="ARBA00007532"/>
    </source>
</evidence>